<gene>
    <name evidence="2" type="ORF">CC86DRAFT_463534</name>
</gene>
<dbReference type="Proteomes" id="UP000799424">
    <property type="component" value="Unassembled WGS sequence"/>
</dbReference>
<evidence type="ECO:0000256" key="1">
    <source>
        <dbReference type="SAM" id="SignalP"/>
    </source>
</evidence>
<dbReference type="AlphaFoldDB" id="A0A6A7AFN8"/>
<dbReference type="EMBL" id="MU006218">
    <property type="protein sequence ID" value="KAF2831704.1"/>
    <property type="molecule type" value="Genomic_DNA"/>
</dbReference>
<evidence type="ECO:0000313" key="2">
    <source>
        <dbReference type="EMBL" id="KAF2831704.1"/>
    </source>
</evidence>
<feature type="signal peptide" evidence="1">
    <location>
        <begin position="1"/>
        <end position="20"/>
    </location>
</feature>
<protein>
    <submittedName>
        <fullName evidence="2">Uncharacterized protein</fullName>
    </submittedName>
</protein>
<reference evidence="2" key="1">
    <citation type="journal article" date="2020" name="Stud. Mycol.">
        <title>101 Dothideomycetes genomes: a test case for predicting lifestyles and emergence of pathogens.</title>
        <authorList>
            <person name="Haridas S."/>
            <person name="Albert R."/>
            <person name="Binder M."/>
            <person name="Bloem J."/>
            <person name="Labutti K."/>
            <person name="Salamov A."/>
            <person name="Andreopoulos B."/>
            <person name="Baker S."/>
            <person name="Barry K."/>
            <person name="Bills G."/>
            <person name="Bluhm B."/>
            <person name="Cannon C."/>
            <person name="Castanera R."/>
            <person name="Culley D."/>
            <person name="Daum C."/>
            <person name="Ezra D."/>
            <person name="Gonzalez J."/>
            <person name="Henrissat B."/>
            <person name="Kuo A."/>
            <person name="Liang C."/>
            <person name="Lipzen A."/>
            <person name="Lutzoni F."/>
            <person name="Magnuson J."/>
            <person name="Mondo S."/>
            <person name="Nolan M."/>
            <person name="Ohm R."/>
            <person name="Pangilinan J."/>
            <person name="Park H.-J."/>
            <person name="Ramirez L."/>
            <person name="Alfaro M."/>
            <person name="Sun H."/>
            <person name="Tritt A."/>
            <person name="Yoshinaga Y."/>
            <person name="Zwiers L.-H."/>
            <person name="Turgeon B."/>
            <person name="Goodwin S."/>
            <person name="Spatafora J."/>
            <person name="Crous P."/>
            <person name="Grigoriev I."/>
        </authorList>
    </citation>
    <scope>NUCLEOTIDE SEQUENCE</scope>
    <source>
        <strain evidence="2">CBS 113818</strain>
    </source>
</reference>
<accession>A0A6A7AFN8</accession>
<organism evidence="2 3">
    <name type="scientific">Ophiobolus disseminans</name>
    <dbReference type="NCBI Taxonomy" id="1469910"/>
    <lineage>
        <taxon>Eukaryota</taxon>
        <taxon>Fungi</taxon>
        <taxon>Dikarya</taxon>
        <taxon>Ascomycota</taxon>
        <taxon>Pezizomycotina</taxon>
        <taxon>Dothideomycetes</taxon>
        <taxon>Pleosporomycetidae</taxon>
        <taxon>Pleosporales</taxon>
        <taxon>Pleosporineae</taxon>
        <taxon>Phaeosphaeriaceae</taxon>
        <taxon>Ophiobolus</taxon>
    </lineage>
</organism>
<proteinExistence type="predicted"/>
<keyword evidence="3" id="KW-1185">Reference proteome</keyword>
<sequence>MKMLINLLLLLAAFFNLTLALPSSLNNDLNVGDLDSNVTTRAVQQGNLCTVQIDLIEERPPNDKDRKLERRYADMITSIYQGGQQLKGAGYCGDIPIRLRMPIGGGRFVSNIFGPDGVKNTLYIALKHPTINNPDSELLDFGFSAADMEINVSWNDLDVSKPDGTACTSSNWKMDVSGKTWARIGSCQFKCRP</sequence>
<feature type="chain" id="PRO_5025405091" evidence="1">
    <location>
        <begin position="21"/>
        <end position="193"/>
    </location>
</feature>
<evidence type="ECO:0000313" key="3">
    <source>
        <dbReference type="Proteomes" id="UP000799424"/>
    </source>
</evidence>
<name>A0A6A7AFN8_9PLEO</name>
<keyword evidence="1" id="KW-0732">Signal</keyword>